<protein>
    <submittedName>
        <fullName evidence="1">Uncharacterized protein</fullName>
    </submittedName>
</protein>
<dbReference type="AlphaFoldDB" id="A0A0C3KJD6"/>
<dbReference type="EMBL" id="KN823134">
    <property type="protein sequence ID" value="KIO21578.1"/>
    <property type="molecule type" value="Genomic_DNA"/>
</dbReference>
<dbReference type="Proteomes" id="UP000054248">
    <property type="component" value="Unassembled WGS sequence"/>
</dbReference>
<dbReference type="HOGENOM" id="CLU_2591532_0_0_1"/>
<keyword evidence="2" id="KW-1185">Reference proteome</keyword>
<evidence type="ECO:0000313" key="2">
    <source>
        <dbReference type="Proteomes" id="UP000054248"/>
    </source>
</evidence>
<evidence type="ECO:0000313" key="1">
    <source>
        <dbReference type="EMBL" id="KIO21578.1"/>
    </source>
</evidence>
<dbReference type="OrthoDB" id="10051892at2759"/>
<proteinExistence type="predicted"/>
<organism evidence="1 2">
    <name type="scientific">Tulasnella calospora MUT 4182</name>
    <dbReference type="NCBI Taxonomy" id="1051891"/>
    <lineage>
        <taxon>Eukaryota</taxon>
        <taxon>Fungi</taxon>
        <taxon>Dikarya</taxon>
        <taxon>Basidiomycota</taxon>
        <taxon>Agaricomycotina</taxon>
        <taxon>Agaricomycetes</taxon>
        <taxon>Cantharellales</taxon>
        <taxon>Tulasnellaceae</taxon>
        <taxon>Tulasnella</taxon>
    </lineage>
</organism>
<reference evidence="1 2" key="1">
    <citation type="submission" date="2014-04" db="EMBL/GenBank/DDBJ databases">
        <authorList>
            <consortium name="DOE Joint Genome Institute"/>
            <person name="Kuo A."/>
            <person name="Girlanda M."/>
            <person name="Perotto S."/>
            <person name="Kohler A."/>
            <person name="Nagy L.G."/>
            <person name="Floudas D."/>
            <person name="Copeland A."/>
            <person name="Barry K.W."/>
            <person name="Cichocki N."/>
            <person name="Veneault-Fourrey C."/>
            <person name="LaButti K."/>
            <person name="Lindquist E.A."/>
            <person name="Lipzen A."/>
            <person name="Lundell T."/>
            <person name="Morin E."/>
            <person name="Murat C."/>
            <person name="Sun H."/>
            <person name="Tunlid A."/>
            <person name="Henrissat B."/>
            <person name="Grigoriev I.V."/>
            <person name="Hibbett D.S."/>
            <person name="Martin F."/>
            <person name="Nordberg H.P."/>
            <person name="Cantor M.N."/>
            <person name="Hua S.X."/>
        </authorList>
    </citation>
    <scope>NUCLEOTIDE SEQUENCE [LARGE SCALE GENOMIC DNA]</scope>
    <source>
        <strain evidence="1 2">MUT 4182</strain>
    </source>
</reference>
<gene>
    <name evidence="1" type="ORF">M407DRAFT_125420</name>
</gene>
<reference evidence="2" key="2">
    <citation type="submission" date="2015-01" db="EMBL/GenBank/DDBJ databases">
        <title>Evolutionary Origins and Diversification of the Mycorrhizal Mutualists.</title>
        <authorList>
            <consortium name="DOE Joint Genome Institute"/>
            <consortium name="Mycorrhizal Genomics Consortium"/>
            <person name="Kohler A."/>
            <person name="Kuo A."/>
            <person name="Nagy L.G."/>
            <person name="Floudas D."/>
            <person name="Copeland A."/>
            <person name="Barry K.W."/>
            <person name="Cichocki N."/>
            <person name="Veneault-Fourrey C."/>
            <person name="LaButti K."/>
            <person name="Lindquist E.A."/>
            <person name="Lipzen A."/>
            <person name="Lundell T."/>
            <person name="Morin E."/>
            <person name="Murat C."/>
            <person name="Riley R."/>
            <person name="Ohm R."/>
            <person name="Sun H."/>
            <person name="Tunlid A."/>
            <person name="Henrissat B."/>
            <person name="Grigoriev I.V."/>
            <person name="Hibbett D.S."/>
            <person name="Martin F."/>
        </authorList>
    </citation>
    <scope>NUCLEOTIDE SEQUENCE [LARGE SCALE GENOMIC DNA]</scope>
    <source>
        <strain evidence="2">MUT 4182</strain>
    </source>
</reference>
<accession>A0A0C3KJD6</accession>
<name>A0A0C3KJD6_9AGAM</name>
<sequence>MDFNKALDYPWGNTSIHFPGDTPSQGAMLLSWWKQVAVAMSHSDKVYGMVQEVLQGVAAPTQLFGGPVIWTVLKVKLGLV</sequence>